<accession>A0A5N3URR0</accession>
<sequence>MWSLKPFLCLSMGVSCVYALMFTSLRKKAEKIQGKVLCRGHFLIRQNLQKQAKDWLEIMLLWLFFLVLMYVTVKLAGEIGENGPCQICVLGAESETRHFKLASNNLNPLNVEVPADTISGAMKNLTDWICESK</sequence>
<feature type="transmembrane region" description="Helical" evidence="1">
    <location>
        <begin position="6"/>
        <end position="25"/>
    </location>
</feature>
<organism evidence="2 3">
    <name type="scientific">Muntiacus reevesi</name>
    <name type="common">Reeves' muntjac</name>
    <name type="synonym">Cervus reevesi</name>
    <dbReference type="NCBI Taxonomy" id="9886"/>
    <lineage>
        <taxon>Eukaryota</taxon>
        <taxon>Metazoa</taxon>
        <taxon>Chordata</taxon>
        <taxon>Craniata</taxon>
        <taxon>Vertebrata</taxon>
        <taxon>Euteleostomi</taxon>
        <taxon>Mammalia</taxon>
        <taxon>Eutheria</taxon>
        <taxon>Laurasiatheria</taxon>
        <taxon>Artiodactyla</taxon>
        <taxon>Ruminantia</taxon>
        <taxon>Pecora</taxon>
        <taxon>Cervidae</taxon>
        <taxon>Muntiacinae</taxon>
        <taxon>Muntiacus</taxon>
    </lineage>
</organism>
<feature type="transmembrane region" description="Helical" evidence="1">
    <location>
        <begin position="55"/>
        <end position="73"/>
    </location>
</feature>
<dbReference type="EMBL" id="VCEB01006023">
    <property type="protein sequence ID" value="KAB0339452.1"/>
    <property type="molecule type" value="Genomic_DNA"/>
</dbReference>
<keyword evidence="1" id="KW-0812">Transmembrane</keyword>
<gene>
    <name evidence="2" type="ORF">FD755_024949</name>
</gene>
<dbReference type="Pfam" id="PF15206">
    <property type="entry name" value="FAM209"/>
    <property type="match status" value="1"/>
</dbReference>
<dbReference type="PROSITE" id="PS51257">
    <property type="entry name" value="PROKAR_LIPOPROTEIN"/>
    <property type="match status" value="1"/>
</dbReference>
<name>A0A5N3URR0_MUNRE</name>
<keyword evidence="1" id="KW-1133">Transmembrane helix</keyword>
<keyword evidence="3" id="KW-1185">Reference proteome</keyword>
<protein>
    <submittedName>
        <fullName evidence="2">Uncharacterized protein</fullName>
    </submittedName>
</protein>
<dbReference type="InterPro" id="IPR027943">
    <property type="entry name" value="FAM209"/>
</dbReference>
<dbReference type="Proteomes" id="UP000326062">
    <property type="component" value="Unassembled WGS sequence"/>
</dbReference>
<dbReference type="PANTHER" id="PTHR35157">
    <property type="entry name" value="PROTEIN FAM209A"/>
    <property type="match status" value="1"/>
</dbReference>
<dbReference type="PANTHER" id="PTHR35157:SF1">
    <property type="entry name" value="PROTEIN FAM209A"/>
    <property type="match status" value="1"/>
</dbReference>
<evidence type="ECO:0000313" key="3">
    <source>
        <dbReference type="Proteomes" id="UP000326062"/>
    </source>
</evidence>
<keyword evidence="1" id="KW-0472">Membrane</keyword>
<evidence type="ECO:0000256" key="1">
    <source>
        <dbReference type="SAM" id="Phobius"/>
    </source>
</evidence>
<reference evidence="2 3" key="1">
    <citation type="submission" date="2019-06" db="EMBL/GenBank/DDBJ databases">
        <title>Discovery of a novel chromosome fission-fusion reversal in muntjac.</title>
        <authorList>
            <person name="Mudd A.B."/>
            <person name="Bredeson J.V."/>
            <person name="Baum R."/>
            <person name="Hockemeyer D."/>
            <person name="Rokhsar D.S."/>
        </authorList>
    </citation>
    <scope>NUCLEOTIDE SEQUENCE [LARGE SCALE GENOMIC DNA]</scope>
    <source>
        <strain evidence="2">UCam_UCB_Mr</strain>
        <tissue evidence="2">Fibroblast cell line</tissue>
    </source>
</reference>
<dbReference type="AlphaFoldDB" id="A0A5N3URR0"/>
<evidence type="ECO:0000313" key="2">
    <source>
        <dbReference type="EMBL" id="KAB0339452.1"/>
    </source>
</evidence>
<proteinExistence type="predicted"/>
<comment type="caution">
    <text evidence="2">The sequence shown here is derived from an EMBL/GenBank/DDBJ whole genome shotgun (WGS) entry which is preliminary data.</text>
</comment>